<dbReference type="InterPro" id="IPR005625">
    <property type="entry name" value="PepSY-ass_TM"/>
</dbReference>
<protein>
    <submittedName>
        <fullName evidence="3">PepSY-associated TM helix domain-containing protein</fullName>
    </submittedName>
</protein>
<keyword evidence="2" id="KW-0472">Membrane</keyword>
<keyword evidence="2" id="KW-1133">Transmembrane helix</keyword>
<name>A0ABU5E220_9PROT</name>
<feature type="region of interest" description="Disordered" evidence="1">
    <location>
        <begin position="103"/>
        <end position="138"/>
    </location>
</feature>
<organism evidence="3 4">
    <name type="scientific">Dongia rigui</name>
    <dbReference type="NCBI Taxonomy" id="940149"/>
    <lineage>
        <taxon>Bacteria</taxon>
        <taxon>Pseudomonadati</taxon>
        <taxon>Pseudomonadota</taxon>
        <taxon>Alphaproteobacteria</taxon>
        <taxon>Rhodospirillales</taxon>
        <taxon>Dongiaceae</taxon>
        <taxon>Dongia</taxon>
    </lineage>
</organism>
<comment type="caution">
    <text evidence="3">The sequence shown here is derived from an EMBL/GenBank/DDBJ whole genome shotgun (WGS) entry which is preliminary data.</text>
</comment>
<feature type="transmembrane region" description="Helical" evidence="2">
    <location>
        <begin position="376"/>
        <end position="401"/>
    </location>
</feature>
<proteinExistence type="predicted"/>
<dbReference type="EMBL" id="JAXCLX010000003">
    <property type="protein sequence ID" value="MDY0873549.1"/>
    <property type="molecule type" value="Genomic_DNA"/>
</dbReference>
<evidence type="ECO:0000256" key="1">
    <source>
        <dbReference type="SAM" id="MobiDB-lite"/>
    </source>
</evidence>
<accession>A0ABU5E220</accession>
<keyword evidence="2" id="KW-0812">Transmembrane</keyword>
<feature type="compositionally biased region" description="Gly residues" evidence="1">
    <location>
        <begin position="124"/>
        <end position="138"/>
    </location>
</feature>
<dbReference type="Proteomes" id="UP001271769">
    <property type="component" value="Unassembled WGS sequence"/>
</dbReference>
<feature type="transmembrane region" description="Helical" evidence="2">
    <location>
        <begin position="184"/>
        <end position="204"/>
    </location>
</feature>
<evidence type="ECO:0000313" key="3">
    <source>
        <dbReference type="EMBL" id="MDY0873549.1"/>
    </source>
</evidence>
<keyword evidence="4" id="KW-1185">Reference proteome</keyword>
<reference evidence="3 4" key="1">
    <citation type="journal article" date="2013" name="Antonie Van Leeuwenhoek">
        <title>Dongia rigui sp. nov., isolated from freshwater of a large wetland in Korea.</title>
        <authorList>
            <person name="Baik K.S."/>
            <person name="Hwang Y.M."/>
            <person name="Choi J.S."/>
            <person name="Kwon J."/>
            <person name="Seong C.N."/>
        </authorList>
    </citation>
    <scope>NUCLEOTIDE SEQUENCE [LARGE SCALE GENOMIC DNA]</scope>
    <source>
        <strain evidence="3 4">04SU4-P</strain>
    </source>
</reference>
<evidence type="ECO:0000256" key="2">
    <source>
        <dbReference type="SAM" id="Phobius"/>
    </source>
</evidence>
<evidence type="ECO:0000313" key="4">
    <source>
        <dbReference type="Proteomes" id="UP001271769"/>
    </source>
</evidence>
<dbReference type="PANTHER" id="PTHR34219">
    <property type="entry name" value="IRON-REGULATED INNER MEMBRANE PROTEIN-RELATED"/>
    <property type="match status" value="1"/>
</dbReference>
<feature type="transmembrane region" description="Helical" evidence="2">
    <location>
        <begin position="233"/>
        <end position="253"/>
    </location>
</feature>
<sequence length="417" mass="45333">MKRMTFRQLLQEIHLWLALILFVPLVILGLTGSILVYHDDFPSWFGSDETRYTLVSGTPRPVGAIVAAAQSAMGEGVKPAAITLPAVPGEPALVRFARAQGQASGQGQSSGQGQATGQAQAPAQGGGAPQGGPGGMMGGGQVRIDPVSLAVLDVQKGMNRQGGFFGVMHQLHGSLMIPGAGRDIVGWLGVVMLFLGVSGLIIWWPRPGQWRQQLTIKRNATTLRLNRDLHNTFGFWGLAVFVIVSFTGLYIVYPQPINAVVGLVTPVRDLRPNAVTVQPQEGVTPIDIATAVGLGDAAVAHEQKLQGAFMPQRPDQPYRLSYALPGESSTFFNTTVFVDPWKAQVIEVRDPREMSAGDTFALYQRPLHYGFGWGPIWQFLVFLSGLLPLLFSITGLTMWWMKRRRRQNAALARQMAE</sequence>
<dbReference type="RefSeq" id="WP_320502023.1">
    <property type="nucleotide sequence ID" value="NZ_JAXCLX010000003.1"/>
</dbReference>
<feature type="transmembrane region" description="Helical" evidence="2">
    <location>
        <begin position="12"/>
        <end position="37"/>
    </location>
</feature>
<dbReference type="Pfam" id="PF03929">
    <property type="entry name" value="PepSY_TM"/>
    <property type="match status" value="1"/>
</dbReference>
<feature type="compositionally biased region" description="Low complexity" evidence="1">
    <location>
        <begin position="103"/>
        <end position="123"/>
    </location>
</feature>
<gene>
    <name evidence="3" type="ORF">SMD31_16535</name>
</gene>